<dbReference type="InterPro" id="IPR012878">
    <property type="entry name" value="Beta-AFase-like_GH127_cat"/>
</dbReference>
<name>A0ABQ7NE92_BRACM</name>
<evidence type="ECO:0008006" key="6">
    <source>
        <dbReference type="Google" id="ProtNLM"/>
    </source>
</evidence>
<comment type="caution">
    <text evidence="4">The sequence shown here is derived from an EMBL/GenBank/DDBJ whole genome shotgun (WGS) entry which is preliminary data.</text>
</comment>
<dbReference type="InterPro" id="IPR008928">
    <property type="entry name" value="6-hairpin_glycosidase_sf"/>
</dbReference>
<reference evidence="4 5" key="1">
    <citation type="submission" date="2021-03" db="EMBL/GenBank/DDBJ databases">
        <authorList>
            <person name="King G.J."/>
            <person name="Bancroft I."/>
            <person name="Baten A."/>
            <person name="Bloomfield J."/>
            <person name="Borpatragohain P."/>
            <person name="He Z."/>
            <person name="Irish N."/>
            <person name="Irwin J."/>
            <person name="Liu K."/>
            <person name="Mauleon R.P."/>
            <person name="Moore J."/>
            <person name="Morris R."/>
            <person name="Ostergaard L."/>
            <person name="Wang B."/>
            <person name="Wells R."/>
        </authorList>
    </citation>
    <scope>NUCLEOTIDE SEQUENCE [LARGE SCALE GENOMIC DNA]</scope>
    <source>
        <strain evidence="4">R-o-18</strain>
        <tissue evidence="4">Leaf</tissue>
    </source>
</reference>
<dbReference type="SUPFAM" id="SSF48208">
    <property type="entry name" value="Six-hairpin glycosidases"/>
    <property type="match status" value="1"/>
</dbReference>
<gene>
    <name evidence="4" type="primary">A02p005160.1_BraROA</name>
    <name evidence="4" type="ORF">IGI04_004704</name>
</gene>
<keyword evidence="1" id="KW-0732">Signal</keyword>
<accession>A0ABQ7NE92</accession>
<feature type="chain" id="PRO_5045871725" description="Alpha-L-arabinofuranosidase B arabinose-binding domain-containing protein" evidence="1">
    <location>
        <begin position="25"/>
        <end position="882"/>
    </location>
</feature>
<dbReference type="InterPro" id="IPR049046">
    <property type="entry name" value="Beta-AFase-like_GH127_middle"/>
</dbReference>
<feature type="domain" description="Non-reducing end beta-L-arabinofuranosidase-like GH127 middle" evidence="3">
    <location>
        <begin position="507"/>
        <end position="608"/>
    </location>
</feature>
<dbReference type="PANTHER" id="PTHR31151">
    <property type="entry name" value="PROLINE-TRNA LIGASE (DUF1680)"/>
    <property type="match status" value="1"/>
</dbReference>
<keyword evidence="5" id="KW-1185">Reference proteome</keyword>
<dbReference type="InterPro" id="IPR036195">
    <property type="entry name" value="AbfB_ABD_sf"/>
</dbReference>
<dbReference type="Proteomes" id="UP000823674">
    <property type="component" value="Chromosome A02"/>
</dbReference>
<dbReference type="PANTHER" id="PTHR31151:SF0">
    <property type="entry name" value="PROLINE-TRNA LIGASE (DUF1680)"/>
    <property type="match status" value="1"/>
</dbReference>
<dbReference type="EMBL" id="JADBGQ010000002">
    <property type="protein sequence ID" value="KAG5408385.1"/>
    <property type="molecule type" value="Genomic_DNA"/>
</dbReference>
<sequence>MKFGLIVTVTIALLLHITSLVSLAKECTNTPSQLSSHTFRNELLRSNNESLKTEMFSHYHLTPTDDSAWSSLLPRKMLREEEDEYSWTIMYRKIKNSDNSSGSFLKDVSLHDVRLDPSTFQWRAQQTNLEYLLMLDVDGLSWSFRKAAGLVTPGDPYGGWEGPDSELRGHFVGHYLSATAYMWASTHNETLKEKMASLVSALSACQEKVGTGYLSAFPSSFFDRFEAIKPVWAPYYTIHKILAGLVDQYKLAGNSQALKMATWMADYFYVRVRNVIKMYSVERHWQSLNEETGGMNDVLYQIYSITGDSKYLLLAHLFDKPCFLGVLAIQADDISGFHSNTHIPIVVGSQLRYEITGDPLHKEISMFFMDIVNASHSYATGGTSVGEFWQDPKRLATTLQTENEESCTTYNMLKVSRNLFRWTKEVSYADYYERALTNGVLGIQRGTEPGKMIYMLPLGKGVSKAVTYHGWGTPYDAFWCCYGTGIESFSKLGDSIYFQEDGESPALYVTQYISSILDWKSSGVLLSQTVKPVVSWDPYMHVTFTLSSSKGGIGKESTLNLRIPVWTNSETAKVSLNGQSLKVPASGNFLSIKQNWKSGDQVTMELPLSIRTEAIKGVATVLNLHYNALNQLILSTSDDRPEYASLQAILYGPYLLAGLTSRDWSITTQAKDNIWISSIPETDNSHLVTLSQQSGNTSYVLSNNNQTITMEASPAPGTQAAVAATFRLVTADLKRMILGPEELIGSQVMIEPFDFPGMLVKQATDSSLAVQGSSSDKEASKFRLVAGVDGKQGTVSLMLESKKGCYVYSDQPMKAGMKLRLKCDSDGSDEKFKQAASFVLRKGMSQYNPMSFVMNGVQRNFVLSPLFSLRDETYNVYFSLQT</sequence>
<dbReference type="Gene3D" id="2.80.10.50">
    <property type="match status" value="1"/>
</dbReference>
<dbReference type="SUPFAM" id="SSF110221">
    <property type="entry name" value="AbfB domain"/>
    <property type="match status" value="1"/>
</dbReference>
<dbReference type="Pfam" id="PF07944">
    <property type="entry name" value="Beta-AFase-like_GH127_cat"/>
    <property type="match status" value="1"/>
</dbReference>
<protein>
    <recommendedName>
        <fullName evidence="6">Alpha-L-arabinofuranosidase B arabinose-binding domain-containing protein</fullName>
    </recommendedName>
</protein>
<evidence type="ECO:0000313" key="4">
    <source>
        <dbReference type="EMBL" id="KAG5408385.1"/>
    </source>
</evidence>
<evidence type="ECO:0000259" key="2">
    <source>
        <dbReference type="Pfam" id="PF07944"/>
    </source>
</evidence>
<organism evidence="4 5">
    <name type="scientific">Brassica rapa subsp. trilocularis</name>
    <dbReference type="NCBI Taxonomy" id="1813537"/>
    <lineage>
        <taxon>Eukaryota</taxon>
        <taxon>Viridiplantae</taxon>
        <taxon>Streptophyta</taxon>
        <taxon>Embryophyta</taxon>
        <taxon>Tracheophyta</taxon>
        <taxon>Spermatophyta</taxon>
        <taxon>Magnoliopsida</taxon>
        <taxon>eudicotyledons</taxon>
        <taxon>Gunneridae</taxon>
        <taxon>Pentapetalae</taxon>
        <taxon>rosids</taxon>
        <taxon>malvids</taxon>
        <taxon>Brassicales</taxon>
        <taxon>Brassicaceae</taxon>
        <taxon>Brassiceae</taxon>
        <taxon>Brassica</taxon>
    </lineage>
</organism>
<evidence type="ECO:0000313" key="5">
    <source>
        <dbReference type="Proteomes" id="UP000823674"/>
    </source>
</evidence>
<feature type="domain" description="Non-reducing end beta-L-arabinofuranosidase-like GH127 catalytic" evidence="2">
    <location>
        <begin position="112"/>
        <end position="494"/>
    </location>
</feature>
<evidence type="ECO:0000259" key="3">
    <source>
        <dbReference type="Pfam" id="PF20736"/>
    </source>
</evidence>
<proteinExistence type="predicted"/>
<dbReference type="Pfam" id="PF20736">
    <property type="entry name" value="Glyco_hydro127M"/>
    <property type="match status" value="1"/>
</dbReference>
<evidence type="ECO:0000256" key="1">
    <source>
        <dbReference type="SAM" id="SignalP"/>
    </source>
</evidence>
<feature type="signal peptide" evidence="1">
    <location>
        <begin position="1"/>
        <end position="24"/>
    </location>
</feature>